<evidence type="ECO:0000313" key="2">
    <source>
        <dbReference type="Proteomes" id="UP000192578"/>
    </source>
</evidence>
<evidence type="ECO:0000313" key="1">
    <source>
        <dbReference type="EMBL" id="OQV14286.1"/>
    </source>
</evidence>
<dbReference type="AlphaFoldDB" id="A0A1W0WGF3"/>
<proteinExistence type="predicted"/>
<dbReference type="EMBL" id="MTYJ01000107">
    <property type="protein sequence ID" value="OQV14286.1"/>
    <property type="molecule type" value="Genomic_DNA"/>
</dbReference>
<protein>
    <recommendedName>
        <fullName evidence="3">F-box domain-containing protein</fullName>
    </recommendedName>
</protein>
<sequence>MAGNVTKRAFGAATDEEPNVAAQFTERNKRKCISPSSQVLTEKCRREGVPGKLEPVETLQLMQAKQLQLDHLRQTIQEKSVQAKQLPLQIVELQRLIGEKEQEMDGLRYWAPRTTFRDFSAEQLTVLLQFVDLPHQHRLRRISKRWRHLLSSPDFLDQSYLILTTTRINSAEKSYKTEPCNRDRLWKLLRSGIHGLTIVRHLTFVARPGEHSYVSNLSLAHDYVEAFVDRCRRLESYTVAGLEIVNRPRFELFLSSCGRGLPYHPRGAISDTFVLALPISSVGLPKSLVGPMRSMRSGMTHRPVGMDSIVNGFVRLPAMDLAKTPVVRQSEFSQAVDRLVWPFPEAQLEWLARSAWSLNVFPNVVTWLDELFQVDMPLNDQTARPTVSCPEHREFCDHLDVDFYRELNGPFRYLLALCILRKNVQTEPPPFEMAFEQYDFDKHHRPYRSDKLKR</sequence>
<gene>
    <name evidence="1" type="ORF">BV898_11523</name>
</gene>
<reference evidence="2" key="1">
    <citation type="submission" date="2017-01" db="EMBL/GenBank/DDBJ databases">
        <title>Comparative genomics of anhydrobiosis in the tardigrade Hypsibius dujardini.</title>
        <authorList>
            <person name="Yoshida Y."/>
            <person name="Koutsovoulos G."/>
            <person name="Laetsch D."/>
            <person name="Stevens L."/>
            <person name="Kumar S."/>
            <person name="Horikawa D."/>
            <person name="Ishino K."/>
            <person name="Komine S."/>
            <person name="Tomita M."/>
            <person name="Blaxter M."/>
            <person name="Arakawa K."/>
        </authorList>
    </citation>
    <scope>NUCLEOTIDE SEQUENCE [LARGE SCALE GENOMIC DNA]</scope>
    <source>
        <strain evidence="2">Z151</strain>
    </source>
</reference>
<keyword evidence="2" id="KW-1185">Reference proteome</keyword>
<name>A0A1W0WGF3_HYPEX</name>
<evidence type="ECO:0008006" key="3">
    <source>
        <dbReference type="Google" id="ProtNLM"/>
    </source>
</evidence>
<dbReference type="Proteomes" id="UP000192578">
    <property type="component" value="Unassembled WGS sequence"/>
</dbReference>
<accession>A0A1W0WGF3</accession>
<comment type="caution">
    <text evidence="1">The sequence shown here is derived from an EMBL/GenBank/DDBJ whole genome shotgun (WGS) entry which is preliminary data.</text>
</comment>
<organism evidence="1 2">
    <name type="scientific">Hypsibius exemplaris</name>
    <name type="common">Freshwater tardigrade</name>
    <dbReference type="NCBI Taxonomy" id="2072580"/>
    <lineage>
        <taxon>Eukaryota</taxon>
        <taxon>Metazoa</taxon>
        <taxon>Ecdysozoa</taxon>
        <taxon>Tardigrada</taxon>
        <taxon>Eutardigrada</taxon>
        <taxon>Parachela</taxon>
        <taxon>Hypsibioidea</taxon>
        <taxon>Hypsibiidae</taxon>
        <taxon>Hypsibius</taxon>
    </lineage>
</organism>